<dbReference type="Gene3D" id="3.30.70.1060">
    <property type="entry name" value="Dimeric alpha+beta barrel"/>
    <property type="match status" value="1"/>
</dbReference>
<dbReference type="PANTHER" id="PTHR35174:SF3">
    <property type="entry name" value="BLL7171 PROTEIN"/>
    <property type="match status" value="1"/>
</dbReference>
<dbReference type="AlphaFoldDB" id="A0A1C5JAM9"/>
<dbReference type="InterPro" id="IPR011008">
    <property type="entry name" value="Dimeric_a/b-barrel"/>
</dbReference>
<dbReference type="PANTHER" id="PTHR35174">
    <property type="entry name" value="BLL7171 PROTEIN-RELATED"/>
    <property type="match status" value="1"/>
</dbReference>
<protein>
    <submittedName>
        <fullName evidence="3">Uncharacterized conserved protein</fullName>
    </submittedName>
</protein>
<dbReference type="SUPFAM" id="SSF54909">
    <property type="entry name" value="Dimeric alpha+beta barrel"/>
    <property type="match status" value="1"/>
</dbReference>
<reference evidence="4" key="1">
    <citation type="submission" date="2016-06" db="EMBL/GenBank/DDBJ databases">
        <authorList>
            <person name="Varghese N."/>
            <person name="Submissions Spin"/>
        </authorList>
    </citation>
    <scope>NUCLEOTIDE SEQUENCE [LARGE SCALE GENOMIC DNA]</scope>
    <source>
        <strain evidence="4">DSM 43819</strain>
    </source>
</reference>
<proteinExistence type="inferred from homology"/>
<organism evidence="3 4">
    <name type="scientific">Micromonospora inositola</name>
    <dbReference type="NCBI Taxonomy" id="47865"/>
    <lineage>
        <taxon>Bacteria</taxon>
        <taxon>Bacillati</taxon>
        <taxon>Actinomycetota</taxon>
        <taxon>Actinomycetes</taxon>
        <taxon>Micromonosporales</taxon>
        <taxon>Micromonosporaceae</taxon>
        <taxon>Micromonospora</taxon>
    </lineage>
</organism>
<evidence type="ECO:0000313" key="3">
    <source>
        <dbReference type="EMBL" id="SCG67219.1"/>
    </source>
</evidence>
<evidence type="ECO:0000256" key="1">
    <source>
        <dbReference type="ARBA" id="ARBA00007689"/>
    </source>
</evidence>
<dbReference type="Pfam" id="PF03795">
    <property type="entry name" value="YCII"/>
    <property type="match status" value="1"/>
</dbReference>
<dbReference type="Proteomes" id="UP000198221">
    <property type="component" value="Chromosome I"/>
</dbReference>
<dbReference type="EMBL" id="LT607754">
    <property type="protein sequence ID" value="SCG67219.1"/>
    <property type="molecule type" value="Genomic_DNA"/>
</dbReference>
<dbReference type="InterPro" id="IPR005545">
    <property type="entry name" value="YCII"/>
</dbReference>
<comment type="similarity">
    <text evidence="1">Belongs to the YciI family.</text>
</comment>
<sequence>MRYVMLVCVAEDEERNADPTAWVEEMQRRGVRQSGDRLRPIRDSTTVRVRNGEVLVADGPFAETKEQIAGFDILDCTDLDEAIEVATKHPAAQFGTLELRPIWEGRFWET</sequence>
<dbReference type="RefSeq" id="WP_408630959.1">
    <property type="nucleotide sequence ID" value="NZ_LT607754.1"/>
</dbReference>
<keyword evidence="4" id="KW-1185">Reference proteome</keyword>
<evidence type="ECO:0000313" key="4">
    <source>
        <dbReference type="Proteomes" id="UP000198221"/>
    </source>
</evidence>
<gene>
    <name evidence="3" type="ORF">GA0070613_4270</name>
</gene>
<evidence type="ECO:0000259" key="2">
    <source>
        <dbReference type="Pfam" id="PF03795"/>
    </source>
</evidence>
<accession>A0A1C5JAM9</accession>
<feature type="domain" description="YCII-related" evidence="2">
    <location>
        <begin position="1"/>
        <end position="104"/>
    </location>
</feature>
<name>A0A1C5JAM9_9ACTN</name>